<protein>
    <recommendedName>
        <fullName evidence="1">DUF1508 domain-containing protein</fullName>
    </recommendedName>
</protein>
<organism evidence="2 3">
    <name type="scientific">Rhodococcus pyridinivorans AK37</name>
    <dbReference type="NCBI Taxonomy" id="1114960"/>
    <lineage>
        <taxon>Bacteria</taxon>
        <taxon>Bacillati</taxon>
        <taxon>Actinomycetota</taxon>
        <taxon>Actinomycetes</taxon>
        <taxon>Mycobacteriales</taxon>
        <taxon>Nocardiaceae</taxon>
        <taxon>Rhodococcus</taxon>
    </lineage>
</organism>
<name>H0JL68_9NOCA</name>
<dbReference type="InterPro" id="IPR036913">
    <property type="entry name" value="YegP-like_sf"/>
</dbReference>
<reference evidence="2 3" key="1">
    <citation type="submission" date="2011-12" db="EMBL/GenBank/DDBJ databases">
        <authorList>
            <person name="Kriszt B."/>
            <person name="Tancsics A."/>
            <person name="Cserhati M."/>
            <person name="Toth A."/>
            <person name="Nagy I."/>
            <person name="Horvath B."/>
            <person name="Tamura T."/>
            <person name="Kukolya J."/>
            <person name="Szoboszlay S."/>
        </authorList>
    </citation>
    <scope>NUCLEOTIDE SEQUENCE [LARGE SCALE GENOMIC DNA]</scope>
    <source>
        <strain evidence="2 3">AK37</strain>
    </source>
</reference>
<dbReference type="InterPro" id="IPR010879">
    <property type="entry name" value="DUF1508"/>
</dbReference>
<proteinExistence type="predicted"/>
<dbReference type="Pfam" id="PF07411">
    <property type="entry name" value="DUF1508"/>
    <property type="match status" value="1"/>
</dbReference>
<dbReference type="PATRIC" id="fig|1114960.4.peg.310"/>
<comment type="caution">
    <text evidence="2">The sequence shown here is derived from an EMBL/GenBank/DDBJ whole genome shotgun (WGS) entry which is preliminary data.</text>
</comment>
<feature type="domain" description="DUF1508" evidence="1">
    <location>
        <begin position="10"/>
        <end position="44"/>
    </location>
</feature>
<dbReference type="Proteomes" id="UP000005064">
    <property type="component" value="Unassembled WGS sequence"/>
</dbReference>
<dbReference type="SUPFAM" id="SSF160113">
    <property type="entry name" value="YegP-like"/>
    <property type="match status" value="1"/>
</dbReference>
<gene>
    <name evidence="2" type="ORF">AK37_01607</name>
</gene>
<dbReference type="RefSeq" id="WP_006550322.1">
    <property type="nucleotide sequence ID" value="NZ_AHBW01000026.1"/>
</dbReference>
<evidence type="ECO:0000313" key="3">
    <source>
        <dbReference type="Proteomes" id="UP000005064"/>
    </source>
</evidence>
<dbReference type="AlphaFoldDB" id="H0JL68"/>
<accession>H0JL68</accession>
<evidence type="ECO:0000313" key="2">
    <source>
        <dbReference type="EMBL" id="EHK86403.1"/>
    </source>
</evidence>
<dbReference type="EMBL" id="AHBW01000026">
    <property type="protein sequence ID" value="EHK86403.1"/>
    <property type="molecule type" value="Genomic_DNA"/>
</dbReference>
<sequence length="146" mass="16007">MSHTLHLYQDDAGEWRWHRKASNGEIISDSSEGYVRKEDALHGMRIANADWPIIALNEALDPRVAHASAMAAAGLAPRDMTPAEREVVLESIYQTALLLASSIPLTVTPDEFAQSCRDAFEKSLDDVVPVDQVFTDADIDDESGSP</sequence>
<dbReference type="Gene3D" id="3.30.160.160">
    <property type="entry name" value="YegP-like"/>
    <property type="match status" value="1"/>
</dbReference>
<evidence type="ECO:0000259" key="1">
    <source>
        <dbReference type="Pfam" id="PF07411"/>
    </source>
</evidence>